<evidence type="ECO:0000256" key="4">
    <source>
        <dbReference type="ARBA" id="ARBA00022561"/>
    </source>
</evidence>
<keyword evidence="11" id="KW-1185">Reference proteome</keyword>
<reference evidence="10" key="1">
    <citation type="journal article" date="2016" name="Virus Genes">
        <title>Detection by next generation sequencing of a multi-segmented viral genome from sugarcane associated with Ramu stunt disease.</title>
        <authorList>
            <person name="Mollov D."/>
            <person name="Maroon-Lango C."/>
            <person name="Kuniata L."/>
        </authorList>
    </citation>
    <scope>NUCLEOTIDE SEQUENCE</scope>
    <source>
        <strain evidence="10">PNG</strain>
    </source>
</reference>
<proteinExistence type="predicted"/>
<evidence type="ECO:0000313" key="11">
    <source>
        <dbReference type="Proteomes" id="UP001257827"/>
    </source>
</evidence>
<keyword evidence="5" id="KW-0946">Virion</keyword>
<dbReference type="Proteomes" id="UP001257827">
    <property type="component" value="Genome"/>
</dbReference>
<comment type="subcellular location">
    <subcellularLocation>
        <location evidence="1">Host cytoplasm</location>
    </subcellularLocation>
    <subcellularLocation>
        <location evidence="2">Virion</location>
    </subcellularLocation>
</comment>
<evidence type="ECO:0000313" key="10">
    <source>
        <dbReference type="EMBL" id="ALJ83286.1"/>
    </source>
</evidence>
<evidence type="ECO:0000256" key="1">
    <source>
        <dbReference type="ARBA" id="ARBA00004192"/>
    </source>
</evidence>
<evidence type="ECO:0000256" key="3">
    <source>
        <dbReference type="ARBA" id="ARBA00014389"/>
    </source>
</evidence>
<evidence type="ECO:0000256" key="5">
    <source>
        <dbReference type="ARBA" id="ARBA00022844"/>
    </source>
</evidence>
<evidence type="ECO:0000256" key="7">
    <source>
        <dbReference type="ARBA" id="ARBA00023086"/>
    </source>
</evidence>
<evidence type="ECO:0000256" key="6">
    <source>
        <dbReference type="ARBA" id="ARBA00022884"/>
    </source>
</evidence>
<accession>A0A0P0I685</accession>
<organism evidence="10 11">
    <name type="scientific">Ramu stunt virus</name>
    <dbReference type="NCBI Taxonomy" id="1738604"/>
    <lineage>
        <taxon>Viruses</taxon>
        <taxon>Riboviria</taxon>
        <taxon>Orthornavirae</taxon>
        <taxon>Negarnaviricota</taxon>
        <taxon>Polyploviricotina</taxon>
        <taxon>Bunyaviricetes</taxon>
        <taxon>Hareavirales</taxon>
        <taxon>Phenuiviridae</taxon>
        <taxon>Mechlorovirus</taxon>
        <taxon>Mechlorovirus ramuense</taxon>
    </lineage>
</organism>
<evidence type="ECO:0000256" key="8">
    <source>
        <dbReference type="ARBA" id="ARBA00023200"/>
    </source>
</evidence>
<dbReference type="GO" id="GO:0003723">
    <property type="term" value="F:RNA binding"/>
    <property type="evidence" value="ECO:0007669"/>
    <property type="project" value="InterPro"/>
</dbReference>
<dbReference type="EMBL" id="KR094118">
    <property type="protein sequence ID" value="ALJ83286.1"/>
    <property type="molecule type" value="Genomic_RNA"/>
</dbReference>
<dbReference type="GO" id="GO:0019013">
    <property type="term" value="C:viral nucleocapsid"/>
    <property type="evidence" value="ECO:0007669"/>
    <property type="project" value="UniProtKB-KW"/>
</dbReference>
<keyword evidence="7 10" id="KW-0543">Viral nucleoprotein</keyword>
<dbReference type="InterPro" id="IPR009522">
    <property type="entry name" value="Capsid_Phlebovir/Tenuivir"/>
</dbReference>
<keyword evidence="8" id="KW-1035">Host cytoplasm</keyword>
<keyword evidence="4" id="KW-0167">Capsid protein</keyword>
<name>A0A0P0I685_9VIRU</name>
<keyword evidence="6" id="KW-0694">RNA-binding</keyword>
<sequence length="287" mass="32985">MNINKNIINLLDSLADVSLDKYYEDILAEFLYMGFDPVRMWTNVLSHDNYNAKEIMLLLCACFQKGCQMESFLRSVKSSESAGVFRRLIAKYGILSKPIENDTITLYRLLSSGGYAAFKAFIHVEMSDRLPVSAEIMDGITGPVILQQQFIISLTGNITMNNFMWEPVQIINEFLRARINHLFTVKDKKNMKECMLDCCRYSMATRRSPIVGSSHQKLELIEYFGNRSYYISRNHGDPTTCINDLLYIHKVLFDEDFKSRFNAYGPIGAKMKTCNNSELAEYLLSEL</sequence>
<protein>
    <recommendedName>
        <fullName evidence="3">Nucleoprotein</fullName>
    </recommendedName>
    <alternativeName>
        <fullName evidence="9">Nucleocapsid protein</fullName>
    </alternativeName>
</protein>
<dbReference type="Pfam" id="PF05733">
    <property type="entry name" value="Tenui_N"/>
    <property type="match status" value="1"/>
</dbReference>
<evidence type="ECO:0000256" key="2">
    <source>
        <dbReference type="ARBA" id="ARBA00004328"/>
    </source>
</evidence>
<evidence type="ECO:0000256" key="9">
    <source>
        <dbReference type="ARBA" id="ARBA00033344"/>
    </source>
</evidence>
<gene>
    <name evidence="10" type="primary">N</name>
</gene>